<evidence type="ECO:0000313" key="1">
    <source>
        <dbReference type="EMBL" id="KEY74936.1"/>
    </source>
</evidence>
<reference evidence="1 2" key="1">
    <citation type="journal article" date="2014" name="BMC Genomics">
        <title>Comparative genome sequencing reveals chemotype-specific gene clusters in the toxigenic black mold Stachybotrys.</title>
        <authorList>
            <person name="Semeiks J."/>
            <person name="Borek D."/>
            <person name="Otwinowski Z."/>
            <person name="Grishin N.V."/>
        </authorList>
    </citation>
    <scope>NUCLEOTIDE SEQUENCE [LARGE SCALE GENOMIC DNA]</scope>
    <source>
        <strain evidence="2">CBS 109288 / IBT 7711</strain>
    </source>
</reference>
<dbReference type="Proteomes" id="UP000028045">
    <property type="component" value="Unassembled WGS sequence"/>
</dbReference>
<proteinExistence type="predicted"/>
<keyword evidence="2" id="KW-1185">Reference proteome</keyword>
<sequence length="151" mass="16354">MPLLTTINHGRIGFSTNHCGGEEIASNFCPYTDIFRSTVLVLRILNMVVDISAALPCRPVSGFAIVPLPSNVTLWSARDIEQWQAEFSVCYEERTIYGLSETGQLMKLQQDSAGIQSSIAKWGEWSATVGELGSLVAIAGTLLESNSTALT</sequence>
<dbReference type="AlphaFoldDB" id="A0A084BBK7"/>
<evidence type="ECO:0000313" key="2">
    <source>
        <dbReference type="Proteomes" id="UP000028045"/>
    </source>
</evidence>
<name>A0A084BBK7_STACB</name>
<gene>
    <name evidence="1" type="ORF">S7711_10442</name>
</gene>
<dbReference type="EMBL" id="KL647405">
    <property type="protein sequence ID" value="KEY74936.1"/>
    <property type="molecule type" value="Genomic_DNA"/>
</dbReference>
<organism evidence="1 2">
    <name type="scientific">Stachybotrys chartarum (strain CBS 109288 / IBT 7711)</name>
    <name type="common">Toxic black mold</name>
    <name type="synonym">Stilbospora chartarum</name>
    <dbReference type="NCBI Taxonomy" id="1280523"/>
    <lineage>
        <taxon>Eukaryota</taxon>
        <taxon>Fungi</taxon>
        <taxon>Dikarya</taxon>
        <taxon>Ascomycota</taxon>
        <taxon>Pezizomycotina</taxon>
        <taxon>Sordariomycetes</taxon>
        <taxon>Hypocreomycetidae</taxon>
        <taxon>Hypocreales</taxon>
        <taxon>Stachybotryaceae</taxon>
        <taxon>Stachybotrys</taxon>
    </lineage>
</organism>
<protein>
    <submittedName>
        <fullName evidence="1">Uncharacterized protein</fullName>
    </submittedName>
</protein>
<dbReference type="HOGENOM" id="CLU_1732663_0_0_1"/>
<accession>A0A084BBK7</accession>